<dbReference type="InterPro" id="IPR029062">
    <property type="entry name" value="Class_I_gatase-like"/>
</dbReference>
<dbReference type="GO" id="GO:0043565">
    <property type="term" value="F:sequence-specific DNA binding"/>
    <property type="evidence" value="ECO:0007669"/>
    <property type="project" value="InterPro"/>
</dbReference>
<evidence type="ECO:0000256" key="3">
    <source>
        <dbReference type="ARBA" id="ARBA00023163"/>
    </source>
</evidence>
<protein>
    <submittedName>
        <fullName evidence="5">AraC family transcriptional regulator</fullName>
    </submittedName>
</protein>
<comment type="caution">
    <text evidence="5">The sequence shown here is derived from an EMBL/GenBank/DDBJ whole genome shotgun (WGS) entry which is preliminary data.</text>
</comment>
<evidence type="ECO:0000256" key="2">
    <source>
        <dbReference type="ARBA" id="ARBA00023125"/>
    </source>
</evidence>
<dbReference type="SUPFAM" id="SSF52317">
    <property type="entry name" value="Class I glutamine amidotransferase-like"/>
    <property type="match status" value="1"/>
</dbReference>
<dbReference type="RefSeq" id="WP_055192993.1">
    <property type="nucleotide sequence ID" value="NZ_FPBS01000006.1"/>
</dbReference>
<keyword evidence="3" id="KW-0804">Transcription</keyword>
<dbReference type="Pfam" id="PF01965">
    <property type="entry name" value="DJ-1_PfpI"/>
    <property type="match status" value="1"/>
</dbReference>
<organism evidence="5 6">
    <name type="scientific">Aliiroseovarius crassostreae</name>
    <dbReference type="NCBI Taxonomy" id="154981"/>
    <lineage>
        <taxon>Bacteria</taxon>
        <taxon>Pseudomonadati</taxon>
        <taxon>Pseudomonadota</taxon>
        <taxon>Alphaproteobacteria</taxon>
        <taxon>Rhodobacterales</taxon>
        <taxon>Paracoccaceae</taxon>
        <taxon>Aliiroseovarius</taxon>
    </lineage>
</organism>
<dbReference type="Gene3D" id="3.40.50.880">
    <property type="match status" value="1"/>
</dbReference>
<dbReference type="OrthoDB" id="9793400at2"/>
<gene>
    <name evidence="5" type="ORF">AKJ29_03380</name>
</gene>
<evidence type="ECO:0000313" key="5">
    <source>
        <dbReference type="EMBL" id="KPN61662.1"/>
    </source>
</evidence>
<sequence length="323" mass="35576">MTDPAKSVPVHVDILIADDFVLTELTAVVEVMRLSNRVTAKKAFSWTFRARTPGPVRCRAEATVMAEAIPEKPRADYLFVIGNSNPDHPDLSIKSVIKSYMWSGAKLVLLAEAASRYIAETGEQGKHHTTHWENRAVLNERGTPGSGSYALAADDGRLITSAGMGSTFDLALSLLGQHVSAAAITTVSDILLHENIRALTSLQPFGGKQLSVTGNKALDQCIELMQANLDEPLRISELVDLLGISERSLERHFRAHFDITPNAYYRELRLNHANTLLLNTRMCVRDVGLACGFPNGFSSLFHRHFGVTPTAWRRQGDGLRIYV</sequence>
<dbReference type="InterPro" id="IPR009057">
    <property type="entry name" value="Homeodomain-like_sf"/>
</dbReference>
<reference evidence="5 6" key="1">
    <citation type="submission" date="2015-09" db="EMBL/GenBank/DDBJ databases">
        <title>Draft genome sequence of Aliiroseovarius crassostreae CV919-312TSm, the causative agent of Roseovarius Oyster Disease (formerly Juvenile Oyster Disease).</title>
        <authorList>
            <person name="Kessner L."/>
            <person name="Spinard E."/>
            <person name="Nelson D."/>
        </authorList>
    </citation>
    <scope>NUCLEOTIDE SEQUENCE [LARGE SCALE GENOMIC DNA]</scope>
    <source>
        <strain evidence="5 6">CV919-312</strain>
    </source>
</reference>
<dbReference type="PANTHER" id="PTHR46796">
    <property type="entry name" value="HTH-TYPE TRANSCRIPTIONAL ACTIVATOR RHAS-RELATED"/>
    <property type="match status" value="1"/>
</dbReference>
<dbReference type="Gene3D" id="1.10.10.60">
    <property type="entry name" value="Homeodomain-like"/>
    <property type="match status" value="1"/>
</dbReference>
<dbReference type="GO" id="GO:0003700">
    <property type="term" value="F:DNA-binding transcription factor activity"/>
    <property type="evidence" value="ECO:0007669"/>
    <property type="project" value="InterPro"/>
</dbReference>
<dbReference type="InterPro" id="IPR002818">
    <property type="entry name" value="DJ-1/PfpI"/>
</dbReference>
<dbReference type="PANTHER" id="PTHR46796:SF13">
    <property type="entry name" value="HTH-TYPE TRANSCRIPTIONAL ACTIVATOR RHAS"/>
    <property type="match status" value="1"/>
</dbReference>
<dbReference type="InterPro" id="IPR018060">
    <property type="entry name" value="HTH_AraC"/>
</dbReference>
<evidence type="ECO:0000313" key="6">
    <source>
        <dbReference type="Proteomes" id="UP000050471"/>
    </source>
</evidence>
<dbReference type="PROSITE" id="PS01124">
    <property type="entry name" value="HTH_ARAC_FAMILY_2"/>
    <property type="match status" value="1"/>
</dbReference>
<accession>A0A0P7IS69</accession>
<dbReference type="Proteomes" id="UP000050471">
    <property type="component" value="Unassembled WGS sequence"/>
</dbReference>
<keyword evidence="6" id="KW-1185">Reference proteome</keyword>
<dbReference type="EMBL" id="LKBA01000025">
    <property type="protein sequence ID" value="KPN61662.1"/>
    <property type="molecule type" value="Genomic_DNA"/>
</dbReference>
<keyword evidence="1" id="KW-0805">Transcription regulation</keyword>
<dbReference type="SMART" id="SM00342">
    <property type="entry name" value="HTH_ARAC"/>
    <property type="match status" value="1"/>
</dbReference>
<evidence type="ECO:0000256" key="1">
    <source>
        <dbReference type="ARBA" id="ARBA00023015"/>
    </source>
</evidence>
<dbReference type="SUPFAM" id="SSF46689">
    <property type="entry name" value="Homeodomain-like"/>
    <property type="match status" value="2"/>
</dbReference>
<keyword evidence="2" id="KW-0238">DNA-binding</keyword>
<feature type="domain" description="HTH araC/xylS-type" evidence="4">
    <location>
        <begin position="219"/>
        <end position="315"/>
    </location>
</feature>
<dbReference type="STRING" id="154981.AKJ29_03380"/>
<dbReference type="Pfam" id="PF12833">
    <property type="entry name" value="HTH_18"/>
    <property type="match status" value="1"/>
</dbReference>
<name>A0A0P7IS69_9RHOB</name>
<evidence type="ECO:0000259" key="4">
    <source>
        <dbReference type="PROSITE" id="PS01124"/>
    </source>
</evidence>
<dbReference type="InterPro" id="IPR050204">
    <property type="entry name" value="AraC_XylS_family_regulators"/>
</dbReference>
<proteinExistence type="predicted"/>
<dbReference type="AlphaFoldDB" id="A0A0P7IS69"/>